<comment type="caution">
    <text evidence="1">The sequence shown here is derived from an EMBL/GenBank/DDBJ whole genome shotgun (WGS) entry which is preliminary data.</text>
</comment>
<sequence>MRSSPFVEALNAVGGLWLSGAVRFLEEEGFDKLSPNGWRGIPLRHPAPVSA</sequence>
<organism evidence="1 2">
    <name type="scientific">Sphingobium tyrosinilyticum</name>
    <dbReference type="NCBI Taxonomy" id="2715436"/>
    <lineage>
        <taxon>Bacteria</taxon>
        <taxon>Pseudomonadati</taxon>
        <taxon>Pseudomonadota</taxon>
        <taxon>Alphaproteobacteria</taxon>
        <taxon>Sphingomonadales</taxon>
        <taxon>Sphingomonadaceae</taxon>
        <taxon>Sphingobium</taxon>
    </lineage>
</organism>
<proteinExistence type="predicted"/>
<evidence type="ECO:0000313" key="2">
    <source>
        <dbReference type="Proteomes" id="UP001595957"/>
    </source>
</evidence>
<name>A0ABV9EZT6_9SPHN</name>
<dbReference type="EMBL" id="JBHSFZ010000015">
    <property type="protein sequence ID" value="MFC4594349.1"/>
    <property type="molecule type" value="Genomic_DNA"/>
</dbReference>
<gene>
    <name evidence="1" type="ORF">ACFO3E_09120</name>
</gene>
<keyword evidence="2" id="KW-1185">Reference proteome</keyword>
<protein>
    <submittedName>
        <fullName evidence="1">Uncharacterized protein</fullName>
    </submittedName>
</protein>
<reference evidence="2" key="1">
    <citation type="journal article" date="2019" name="Int. J. Syst. Evol. Microbiol.">
        <title>The Global Catalogue of Microorganisms (GCM) 10K type strain sequencing project: providing services to taxonomists for standard genome sequencing and annotation.</title>
        <authorList>
            <consortium name="The Broad Institute Genomics Platform"/>
            <consortium name="The Broad Institute Genome Sequencing Center for Infectious Disease"/>
            <person name="Wu L."/>
            <person name="Ma J."/>
        </authorList>
    </citation>
    <scope>NUCLEOTIDE SEQUENCE [LARGE SCALE GENOMIC DNA]</scope>
    <source>
        <strain evidence="2">NBRC 103632</strain>
    </source>
</reference>
<evidence type="ECO:0000313" key="1">
    <source>
        <dbReference type="EMBL" id="MFC4594349.1"/>
    </source>
</evidence>
<dbReference type="Proteomes" id="UP001595957">
    <property type="component" value="Unassembled WGS sequence"/>
</dbReference>
<accession>A0ABV9EZT6</accession>